<dbReference type="CDD" id="cd00067">
    <property type="entry name" value="GAL4"/>
    <property type="match status" value="1"/>
</dbReference>
<feature type="compositionally biased region" description="Basic and acidic residues" evidence="2">
    <location>
        <begin position="94"/>
        <end position="115"/>
    </location>
</feature>
<proteinExistence type="predicted"/>
<dbReference type="SMART" id="SM00066">
    <property type="entry name" value="GAL4"/>
    <property type="match status" value="1"/>
</dbReference>
<feature type="compositionally biased region" description="Basic and acidic residues" evidence="2">
    <location>
        <begin position="191"/>
        <end position="201"/>
    </location>
</feature>
<dbReference type="PANTHER" id="PTHR31551:SF1">
    <property type="entry name" value="COILED-COIL DOMAIN-CONTAINING PROTEIN 12"/>
    <property type="match status" value="1"/>
</dbReference>
<reference evidence="4 5" key="1">
    <citation type="submission" date="2019-07" db="EMBL/GenBank/DDBJ databases">
        <title>Finished genome of Venturia effusa.</title>
        <authorList>
            <person name="Young C.A."/>
            <person name="Cox M.P."/>
            <person name="Ganley A.R.D."/>
            <person name="David W.J."/>
        </authorList>
    </citation>
    <scope>NUCLEOTIDE SEQUENCE [LARGE SCALE GENOMIC DNA]</scope>
    <source>
        <strain evidence="5">albino</strain>
    </source>
</reference>
<dbReference type="InterPro" id="IPR013169">
    <property type="entry name" value="mRNA_splic_Cwf18-like"/>
</dbReference>
<evidence type="ECO:0000256" key="2">
    <source>
        <dbReference type="SAM" id="MobiDB-lite"/>
    </source>
</evidence>
<evidence type="ECO:0000259" key="3">
    <source>
        <dbReference type="PROSITE" id="PS50048"/>
    </source>
</evidence>
<dbReference type="EMBL" id="CP042199">
    <property type="protein sequence ID" value="QDS76654.1"/>
    <property type="molecule type" value="Genomic_DNA"/>
</dbReference>
<feature type="region of interest" description="Disordered" evidence="2">
    <location>
        <begin position="694"/>
        <end position="727"/>
    </location>
</feature>
<feature type="region of interest" description="Disordered" evidence="2">
    <location>
        <begin position="94"/>
        <end position="117"/>
    </location>
</feature>
<dbReference type="PROSITE" id="PS50048">
    <property type="entry name" value="ZN2_CY6_FUNGAL_2"/>
    <property type="match status" value="1"/>
</dbReference>
<dbReference type="AlphaFoldDB" id="A0A517LM05"/>
<feature type="region of interest" description="Disordered" evidence="2">
    <location>
        <begin position="292"/>
        <end position="392"/>
    </location>
</feature>
<keyword evidence="1" id="KW-0539">Nucleus</keyword>
<dbReference type="InterPro" id="IPR011011">
    <property type="entry name" value="Znf_FYVE_PHD"/>
</dbReference>
<dbReference type="Gene3D" id="3.30.40.10">
    <property type="entry name" value="Zinc/RING finger domain, C3HC4 (zinc finger)"/>
    <property type="match status" value="1"/>
</dbReference>
<organism evidence="4 5">
    <name type="scientific">Venturia effusa</name>
    <dbReference type="NCBI Taxonomy" id="50376"/>
    <lineage>
        <taxon>Eukaryota</taxon>
        <taxon>Fungi</taxon>
        <taxon>Dikarya</taxon>
        <taxon>Ascomycota</taxon>
        <taxon>Pezizomycotina</taxon>
        <taxon>Dothideomycetes</taxon>
        <taxon>Pleosporomycetidae</taxon>
        <taxon>Venturiales</taxon>
        <taxon>Venturiaceae</taxon>
        <taxon>Venturia</taxon>
    </lineage>
</organism>
<accession>A0A517LM05</accession>
<evidence type="ECO:0000313" key="4">
    <source>
        <dbReference type="EMBL" id="QDS76654.1"/>
    </source>
</evidence>
<dbReference type="InterPro" id="IPR001138">
    <property type="entry name" value="Zn2Cys6_DnaBD"/>
</dbReference>
<dbReference type="STRING" id="50376.A0A517LM05"/>
<feature type="domain" description="Zn(2)-C6 fungal-type" evidence="3">
    <location>
        <begin position="277"/>
        <end position="306"/>
    </location>
</feature>
<evidence type="ECO:0000313" key="5">
    <source>
        <dbReference type="Proteomes" id="UP000316270"/>
    </source>
</evidence>
<dbReference type="SUPFAM" id="SSF57903">
    <property type="entry name" value="FYVE/PHD zinc finger"/>
    <property type="match status" value="1"/>
</dbReference>
<dbReference type="GO" id="GO:0008270">
    <property type="term" value="F:zinc ion binding"/>
    <property type="evidence" value="ECO:0007669"/>
    <property type="project" value="InterPro"/>
</dbReference>
<dbReference type="Pfam" id="PF08315">
    <property type="entry name" value="cwf18"/>
    <property type="match status" value="1"/>
</dbReference>
<dbReference type="GO" id="GO:0005684">
    <property type="term" value="C:U2-type spliceosomal complex"/>
    <property type="evidence" value="ECO:0007669"/>
    <property type="project" value="TreeGrafter"/>
</dbReference>
<dbReference type="InterPro" id="IPR013083">
    <property type="entry name" value="Znf_RING/FYVE/PHD"/>
</dbReference>
<dbReference type="Proteomes" id="UP000316270">
    <property type="component" value="Chromosome 15"/>
</dbReference>
<sequence length="727" mass="81813">MSTTLGAATQDRKARLAQLKSKSLKRKEPSPDNQGALVAVPKDDEPADDGDISRTVLSGRNYDPDTRGPKLGFEYAPNADKKTLEQEAAALEEATRQATLEERTNEDGKPLEMDIFKLQPKKPNWDLKRDLKDRTKILDIRTGNAIAKLVRAKFEAKKKESSDGAEATGIEGDDLVKALHMREREEEEEAQREKQEDRELAEALTTRIPIGFRSEMYDNRDMNGKQVHLDSMVDTPANKRKHDQQSDNDQASKKQRVDQEGPVHDPGNERNHDHPAVCKPCRALKKGCEEIRPCSRCVKSGKPGDCIPSDPKQNRRPRYKDRAEAEKIKSKTGTKSPVPRPPRQEPISRVNRSPALAGTVNQQTVSHPRDPRPRQQNSRPAPSLALSISPNAHFPSTTLPAYSNPMMASSPVSLPRLIRGRGRCVYVLDIRDLISGHDTVSKCATFNQHSLIDLRQRNTPARGYWPLVTMDSEWDEKTKSLPEQVNCVIHIPDTERGDFWGLFAAPVRKMQGQREGTLVVGDPQAGKMLWACISRHLITSIHYNSGLLKLLPRLDTPTFMPGTTGFENWRQAAETWLDGYELPMTEAHICLCRRRKGDCMVLAYGEFAIQREFVKDAEGKYCVQPRMMEEPTMQCQAGDRCPYGHYHFGCLGIPQQKWEGIWSGSEWWCPNCRVKYPDEAVNSVILEGERLESKSVAGTTGISVMEAEAKKKKEKEDTPTRQPSAES</sequence>
<name>A0A517LM05_9PEZI</name>
<feature type="region of interest" description="Disordered" evidence="2">
    <location>
        <begin position="20"/>
        <end position="80"/>
    </location>
</feature>
<evidence type="ECO:0000256" key="1">
    <source>
        <dbReference type="ARBA" id="ARBA00023242"/>
    </source>
</evidence>
<keyword evidence="5" id="KW-1185">Reference proteome</keyword>
<protein>
    <recommendedName>
        <fullName evidence="3">Zn(2)-C6 fungal-type domain-containing protein</fullName>
    </recommendedName>
</protein>
<feature type="compositionally biased region" description="Basic and acidic residues" evidence="2">
    <location>
        <begin position="320"/>
        <end position="329"/>
    </location>
</feature>
<dbReference type="GO" id="GO:0071014">
    <property type="term" value="C:post-mRNA release spliceosomal complex"/>
    <property type="evidence" value="ECO:0007669"/>
    <property type="project" value="TreeGrafter"/>
</dbReference>
<dbReference type="GO" id="GO:0000981">
    <property type="term" value="F:DNA-binding transcription factor activity, RNA polymerase II-specific"/>
    <property type="evidence" value="ECO:0007669"/>
    <property type="project" value="InterPro"/>
</dbReference>
<feature type="compositionally biased region" description="Basic and acidic residues" evidence="2">
    <location>
        <begin position="707"/>
        <end position="719"/>
    </location>
</feature>
<dbReference type="PANTHER" id="PTHR31551">
    <property type="entry name" value="PRE-MRNA-SPLICING FACTOR CWF18"/>
    <property type="match status" value="1"/>
</dbReference>
<feature type="compositionally biased region" description="Polar residues" evidence="2">
    <location>
        <begin position="374"/>
        <end position="392"/>
    </location>
</feature>
<dbReference type="OrthoDB" id="10261348at2759"/>
<feature type="region of interest" description="Disordered" evidence="2">
    <location>
        <begin position="155"/>
        <end position="277"/>
    </location>
</feature>
<gene>
    <name evidence="4" type="ORF">FKW77_008277</name>
</gene>
<feature type="compositionally biased region" description="Basic and acidic residues" evidence="2">
    <location>
        <begin position="250"/>
        <end position="276"/>
    </location>
</feature>
<feature type="compositionally biased region" description="Basic and acidic residues" evidence="2">
    <location>
        <begin position="174"/>
        <end position="184"/>
    </location>
</feature>